<dbReference type="EC" id="2.3.1.-" evidence="4"/>
<dbReference type="SUPFAM" id="SSF55729">
    <property type="entry name" value="Acyl-CoA N-acyltransferases (Nat)"/>
    <property type="match status" value="1"/>
</dbReference>
<dbReference type="EMBL" id="JAQZCI010000001">
    <property type="protein sequence ID" value="MDD7960939.1"/>
    <property type="molecule type" value="Genomic_DNA"/>
</dbReference>
<dbReference type="InterPro" id="IPR000182">
    <property type="entry name" value="GNAT_dom"/>
</dbReference>
<keyword evidence="5" id="KW-1185">Reference proteome</keyword>
<proteinExistence type="predicted"/>
<evidence type="ECO:0000313" key="4">
    <source>
        <dbReference type="EMBL" id="MDD7960939.1"/>
    </source>
</evidence>
<feature type="domain" description="N-acetyltransferase" evidence="3">
    <location>
        <begin position="95"/>
        <end position="233"/>
    </location>
</feature>
<dbReference type="RefSeq" id="WP_274263643.1">
    <property type="nucleotide sequence ID" value="NZ_JAQZCI010000001.1"/>
</dbReference>
<organism evidence="4 5">
    <name type="scientific">Microbacterium thalli</name>
    <dbReference type="NCBI Taxonomy" id="3027921"/>
    <lineage>
        <taxon>Bacteria</taxon>
        <taxon>Bacillati</taxon>
        <taxon>Actinomycetota</taxon>
        <taxon>Actinomycetes</taxon>
        <taxon>Micrococcales</taxon>
        <taxon>Microbacteriaceae</taxon>
        <taxon>Microbacterium</taxon>
    </lineage>
</organism>
<keyword evidence="1 4" id="KW-0808">Transferase</keyword>
<gene>
    <name evidence="4" type="ORF">PUW80_01095</name>
</gene>
<sequence>MTMTIEDVRDNAAWHSLTGAHAHLAIGDDLVRRYPDDVAGFVGVRTWDDPAVWDSLVQVVGSGGEFSISLSSGAPEPELPAAWSETFRGAGVQLVETDRLRPRPDDEAVVLGAADVPDMLALVERNRPGPFRPRTHLLGRYIGIRRGGRLIAMAGERLKPGGWTEISAVATDPEYRRQGIASRLVLDVAFHIQQRGGLALMHAAASNVNAIAGYEKLGFELRRTTNFVGVRIP</sequence>
<dbReference type="InterPro" id="IPR016181">
    <property type="entry name" value="Acyl_CoA_acyltransferase"/>
</dbReference>
<dbReference type="Proteomes" id="UP001218170">
    <property type="component" value="Unassembled WGS sequence"/>
</dbReference>
<reference evidence="4 5" key="1">
    <citation type="submission" date="2023-02" db="EMBL/GenBank/DDBJ databases">
        <title>Study of novel species of the Microbacterium genus.</title>
        <authorList>
            <person name="Arroyo-Herrera I."/>
            <person name="Roman-Ponce B."/>
            <person name="Vasquez-Murrieta M.S."/>
        </authorList>
    </citation>
    <scope>NUCLEOTIDE SEQUENCE [LARGE SCALE GENOMIC DNA]</scope>
    <source>
        <strain evidence="4 5">NE1TT3</strain>
    </source>
</reference>
<evidence type="ECO:0000256" key="1">
    <source>
        <dbReference type="ARBA" id="ARBA00022679"/>
    </source>
</evidence>
<evidence type="ECO:0000256" key="2">
    <source>
        <dbReference type="ARBA" id="ARBA00023315"/>
    </source>
</evidence>
<dbReference type="GO" id="GO:0016746">
    <property type="term" value="F:acyltransferase activity"/>
    <property type="evidence" value="ECO:0007669"/>
    <property type="project" value="UniProtKB-KW"/>
</dbReference>
<dbReference type="Gene3D" id="3.40.630.30">
    <property type="match status" value="1"/>
</dbReference>
<comment type="caution">
    <text evidence="4">The sequence shown here is derived from an EMBL/GenBank/DDBJ whole genome shotgun (WGS) entry which is preliminary data.</text>
</comment>
<name>A0ABT5SDU9_9MICO</name>
<dbReference type="InterPro" id="IPR013653">
    <property type="entry name" value="GCN5-like_dom"/>
</dbReference>
<accession>A0ABT5SDU9</accession>
<dbReference type="Pfam" id="PF08445">
    <property type="entry name" value="FR47"/>
    <property type="match status" value="1"/>
</dbReference>
<evidence type="ECO:0000259" key="3">
    <source>
        <dbReference type="PROSITE" id="PS51186"/>
    </source>
</evidence>
<dbReference type="PANTHER" id="PTHR43420:SF3">
    <property type="entry name" value="N-ACETYLTRANSFERASE DOMAIN-CONTAINING PROTEIN"/>
    <property type="match status" value="1"/>
</dbReference>
<evidence type="ECO:0000313" key="5">
    <source>
        <dbReference type="Proteomes" id="UP001218170"/>
    </source>
</evidence>
<dbReference type="PANTHER" id="PTHR43420">
    <property type="entry name" value="ACETYLTRANSFERASE"/>
    <property type="match status" value="1"/>
</dbReference>
<dbReference type="CDD" id="cd04301">
    <property type="entry name" value="NAT_SF"/>
    <property type="match status" value="1"/>
</dbReference>
<dbReference type="PROSITE" id="PS51186">
    <property type="entry name" value="GNAT"/>
    <property type="match status" value="1"/>
</dbReference>
<dbReference type="InterPro" id="IPR050680">
    <property type="entry name" value="YpeA/RimI_acetyltransf"/>
</dbReference>
<protein>
    <submittedName>
        <fullName evidence="4">GNAT family N-acetyltransferase</fullName>
        <ecNumber evidence="4">2.3.1.-</ecNumber>
    </submittedName>
</protein>
<keyword evidence="2 4" id="KW-0012">Acyltransferase</keyword>